<dbReference type="EMBL" id="JADOGI010000155">
    <property type="protein sequence ID" value="MBF8191302.1"/>
    <property type="molecule type" value="Genomic_DNA"/>
</dbReference>
<dbReference type="AlphaFoldDB" id="A0A931F358"/>
<sequence length="54" mass="5574">MSTREQGIGVELRDLRGQVVDGPGRSLAAGELVPAVRGCADVIAADLGLLEVSR</sequence>
<reference evidence="1" key="1">
    <citation type="submission" date="2020-11" db="EMBL/GenBank/DDBJ databases">
        <title>Whole-genome analyses of Nonomuraea sp. K274.</title>
        <authorList>
            <person name="Veyisoglu A."/>
        </authorList>
    </citation>
    <scope>NUCLEOTIDE SEQUENCE</scope>
    <source>
        <strain evidence="1">K274</strain>
    </source>
</reference>
<name>A0A931F358_9ACTN</name>
<accession>A0A931F358</accession>
<gene>
    <name evidence="1" type="ORF">ITP53_37505</name>
</gene>
<proteinExistence type="predicted"/>
<keyword evidence="2" id="KW-1185">Reference proteome</keyword>
<dbReference type="Proteomes" id="UP000605361">
    <property type="component" value="Unassembled WGS sequence"/>
</dbReference>
<evidence type="ECO:0000313" key="2">
    <source>
        <dbReference type="Proteomes" id="UP000605361"/>
    </source>
</evidence>
<evidence type="ECO:0000313" key="1">
    <source>
        <dbReference type="EMBL" id="MBF8191302.1"/>
    </source>
</evidence>
<protein>
    <submittedName>
        <fullName evidence="1">Uncharacterized protein</fullName>
    </submittedName>
</protein>
<comment type="caution">
    <text evidence="1">The sequence shown here is derived from an EMBL/GenBank/DDBJ whole genome shotgun (WGS) entry which is preliminary data.</text>
</comment>
<organism evidence="1 2">
    <name type="scientific">Nonomuraea cypriaca</name>
    <dbReference type="NCBI Taxonomy" id="1187855"/>
    <lineage>
        <taxon>Bacteria</taxon>
        <taxon>Bacillati</taxon>
        <taxon>Actinomycetota</taxon>
        <taxon>Actinomycetes</taxon>
        <taxon>Streptosporangiales</taxon>
        <taxon>Streptosporangiaceae</taxon>
        <taxon>Nonomuraea</taxon>
    </lineage>
</organism>